<feature type="region of interest" description="Disordered" evidence="1">
    <location>
        <begin position="47"/>
        <end position="74"/>
    </location>
</feature>
<organism evidence="2">
    <name type="scientific">Prunus dulcis</name>
    <name type="common">Almond</name>
    <name type="synonym">Amygdalus dulcis</name>
    <dbReference type="NCBI Taxonomy" id="3755"/>
    <lineage>
        <taxon>Eukaryota</taxon>
        <taxon>Viridiplantae</taxon>
        <taxon>Streptophyta</taxon>
        <taxon>Embryophyta</taxon>
        <taxon>Tracheophyta</taxon>
        <taxon>Spermatophyta</taxon>
        <taxon>Magnoliopsida</taxon>
        <taxon>eudicotyledons</taxon>
        <taxon>Gunneridae</taxon>
        <taxon>Pentapetalae</taxon>
        <taxon>rosids</taxon>
        <taxon>fabids</taxon>
        <taxon>Rosales</taxon>
        <taxon>Rosaceae</taxon>
        <taxon>Amygdaloideae</taxon>
        <taxon>Amygdaleae</taxon>
        <taxon>Prunus</taxon>
    </lineage>
</organism>
<sequence length="74" mass="8748">MHFYCVTNPWQGEGTPAILKWSLVELHTRFNQIKDLNDIEGIFKTPKKQKTTREVEGTVEKKKKKKMTKDNKEK</sequence>
<evidence type="ECO:0000313" key="2">
    <source>
        <dbReference type="EMBL" id="BBG93481.1"/>
    </source>
</evidence>
<evidence type="ECO:0000256" key="1">
    <source>
        <dbReference type="SAM" id="MobiDB-lite"/>
    </source>
</evidence>
<dbReference type="EMBL" id="AP019297">
    <property type="protein sequence ID" value="BBG93481.1"/>
    <property type="molecule type" value="Genomic_DNA"/>
</dbReference>
<gene>
    <name evidence="2" type="ORF">Prudu_001502</name>
</gene>
<feature type="compositionally biased region" description="Basic and acidic residues" evidence="1">
    <location>
        <begin position="51"/>
        <end position="60"/>
    </location>
</feature>
<accession>A0A4Y1QNU2</accession>
<name>A0A4Y1QNU2_PRUDU</name>
<dbReference type="AlphaFoldDB" id="A0A4Y1QNU2"/>
<proteinExistence type="predicted"/>
<protein>
    <submittedName>
        <fullName evidence="2">Uncharacterized protein</fullName>
    </submittedName>
</protein>
<reference evidence="2" key="1">
    <citation type="journal article" date="2019" name="Science">
        <title>Mutation of a bHLH transcription factor allowed almond domestication.</title>
        <authorList>
            <person name="Sanchez-Perez R."/>
            <person name="Pavan S."/>
            <person name="Mazzeo R."/>
            <person name="Moldovan C."/>
            <person name="Aiese Cigliano R."/>
            <person name="Del Cueto J."/>
            <person name="Ricciardi F."/>
            <person name="Lotti C."/>
            <person name="Ricciardi L."/>
            <person name="Dicenta F."/>
            <person name="Lopez-Marques R.L."/>
            <person name="Lindberg Moller B."/>
        </authorList>
    </citation>
    <scope>NUCLEOTIDE SEQUENCE</scope>
</reference>